<dbReference type="KEGG" id="bgt:106078229"/>
<evidence type="ECO:0000313" key="3">
    <source>
        <dbReference type="Proteomes" id="UP000076420"/>
    </source>
</evidence>
<organism evidence="2 3">
    <name type="scientific">Biomphalaria glabrata</name>
    <name type="common">Bloodfluke planorb</name>
    <name type="synonym">Freshwater snail</name>
    <dbReference type="NCBI Taxonomy" id="6526"/>
    <lineage>
        <taxon>Eukaryota</taxon>
        <taxon>Metazoa</taxon>
        <taxon>Spiralia</taxon>
        <taxon>Lophotrochozoa</taxon>
        <taxon>Mollusca</taxon>
        <taxon>Gastropoda</taxon>
        <taxon>Heterobranchia</taxon>
        <taxon>Euthyneura</taxon>
        <taxon>Panpulmonata</taxon>
        <taxon>Hygrophila</taxon>
        <taxon>Lymnaeoidea</taxon>
        <taxon>Planorbidae</taxon>
        <taxon>Biomphalaria</taxon>
    </lineage>
</organism>
<dbReference type="Gene3D" id="3.60.10.10">
    <property type="entry name" value="Endonuclease/exonuclease/phosphatase"/>
    <property type="match status" value="1"/>
</dbReference>
<name>A0A2C9K1V3_BIOGL</name>
<sequence length="155" mass="17011">MKFASPQGKVNIICAYSPTLAAPEEDKDRFFQSLEDVIKNITNSEHLYINGDFNARVGDGNDAWPKCLGPHGVGKINDNGQRLLEFCCSHKLCLARNATKSFGSTHAQKDGTSLTSASLEGWIHTHSYHSADCNSDHSLVLSKIKLLLKKAYTST</sequence>
<dbReference type="InterPro" id="IPR005135">
    <property type="entry name" value="Endo/exonuclease/phosphatase"/>
</dbReference>
<feature type="domain" description="Endonuclease/exonuclease/phosphatase" evidence="1">
    <location>
        <begin position="11"/>
        <end position="140"/>
    </location>
</feature>
<accession>A0A2C9K1V3</accession>
<dbReference type="PANTHER" id="PTHR23227">
    <property type="entry name" value="BUCENTAUR RELATED"/>
    <property type="match status" value="1"/>
</dbReference>
<gene>
    <name evidence="2" type="primary">106078229</name>
</gene>
<dbReference type="EnsemblMetazoa" id="BGLB011805-RB">
    <property type="protein sequence ID" value="BGLB011805-PB"/>
    <property type="gene ID" value="BGLB011805"/>
</dbReference>
<evidence type="ECO:0000313" key="2">
    <source>
        <dbReference type="EnsemblMetazoa" id="BGLB011805-PB"/>
    </source>
</evidence>
<dbReference type="InterPro" id="IPR036691">
    <property type="entry name" value="Endo/exonu/phosph_ase_sf"/>
</dbReference>
<dbReference type="Proteomes" id="UP000076420">
    <property type="component" value="Unassembled WGS sequence"/>
</dbReference>
<reference evidence="2" key="1">
    <citation type="submission" date="2020-05" db="UniProtKB">
        <authorList>
            <consortium name="EnsemblMetazoa"/>
        </authorList>
    </citation>
    <scope>IDENTIFICATION</scope>
    <source>
        <strain evidence="2">BB02</strain>
    </source>
</reference>
<evidence type="ECO:0000259" key="1">
    <source>
        <dbReference type="Pfam" id="PF14529"/>
    </source>
</evidence>
<dbReference type="InterPro" id="IPR027124">
    <property type="entry name" value="Swc5/CFDP1/2"/>
</dbReference>
<dbReference type="PANTHER" id="PTHR23227:SF84">
    <property type="entry name" value="ENDONUCLEASE_EXONUCLEASE_PHOSPHATASE DOMAIN-CONTAINING PROTEIN"/>
    <property type="match status" value="1"/>
</dbReference>
<protein>
    <recommendedName>
        <fullName evidence="1">Endonuclease/exonuclease/phosphatase domain-containing protein</fullName>
    </recommendedName>
</protein>
<dbReference type="AlphaFoldDB" id="A0A2C9K1V3"/>
<dbReference type="STRING" id="6526.A0A2C9K1V3"/>
<dbReference type="VEuPathDB" id="VectorBase:BGLB011805"/>
<dbReference type="SUPFAM" id="SSF56219">
    <property type="entry name" value="DNase I-like"/>
    <property type="match status" value="1"/>
</dbReference>
<dbReference type="GO" id="GO:0003824">
    <property type="term" value="F:catalytic activity"/>
    <property type="evidence" value="ECO:0007669"/>
    <property type="project" value="InterPro"/>
</dbReference>
<proteinExistence type="predicted"/>
<dbReference type="Pfam" id="PF14529">
    <property type="entry name" value="Exo_endo_phos_2"/>
    <property type="match status" value="1"/>
</dbReference>